<feature type="compositionally biased region" description="Basic and acidic residues" evidence="1">
    <location>
        <begin position="92"/>
        <end position="103"/>
    </location>
</feature>
<dbReference type="InParanoid" id="A0A804Q5G2"/>
<sequence>MEKTRARLWELQAKRAQGSWARAQNRGREGREEAGAVARRSRARRAEGFARSHGRTRGSTRMEMSAHRGRSRGRERSSWAHRENAPWLRELGTQERRAEEALRARIRRRGRKKEERLSGGEETRLGRDSSWHRRTPWEQWS</sequence>
<protein>
    <submittedName>
        <fullName evidence="2">Uncharacterized protein</fullName>
    </submittedName>
</protein>
<dbReference type="Gramene" id="Zm00001eb300390_T001">
    <property type="protein sequence ID" value="Zm00001eb300390_P001"/>
    <property type="gene ID" value="Zm00001eb300390"/>
</dbReference>
<proteinExistence type="predicted"/>
<accession>A0A804Q5G2</accession>
<organism evidence="2 3">
    <name type="scientific">Zea mays</name>
    <name type="common">Maize</name>
    <dbReference type="NCBI Taxonomy" id="4577"/>
    <lineage>
        <taxon>Eukaryota</taxon>
        <taxon>Viridiplantae</taxon>
        <taxon>Streptophyta</taxon>
        <taxon>Embryophyta</taxon>
        <taxon>Tracheophyta</taxon>
        <taxon>Spermatophyta</taxon>
        <taxon>Magnoliopsida</taxon>
        <taxon>Liliopsida</taxon>
        <taxon>Poales</taxon>
        <taxon>Poaceae</taxon>
        <taxon>PACMAD clade</taxon>
        <taxon>Panicoideae</taxon>
        <taxon>Andropogonodae</taxon>
        <taxon>Andropogoneae</taxon>
        <taxon>Tripsacinae</taxon>
        <taxon>Zea</taxon>
    </lineage>
</organism>
<dbReference type="EnsemblPlants" id="Zm00001eb300390_T001">
    <property type="protein sequence ID" value="Zm00001eb300390_P001"/>
    <property type="gene ID" value="Zm00001eb300390"/>
</dbReference>
<name>A0A804Q5G2_MAIZE</name>
<evidence type="ECO:0000313" key="2">
    <source>
        <dbReference type="EnsemblPlants" id="Zm00001eb300390_P001"/>
    </source>
</evidence>
<feature type="compositionally biased region" description="Basic and acidic residues" evidence="1">
    <location>
        <begin position="72"/>
        <end position="84"/>
    </location>
</feature>
<dbReference type="AlphaFoldDB" id="A0A804Q5G2"/>
<reference evidence="3" key="1">
    <citation type="submission" date="2015-12" db="EMBL/GenBank/DDBJ databases">
        <title>Update maize B73 reference genome by single molecule sequencing technologies.</title>
        <authorList>
            <consortium name="Maize Genome Sequencing Project"/>
            <person name="Ware D."/>
        </authorList>
    </citation>
    <scope>NUCLEOTIDE SEQUENCE [LARGE SCALE GENOMIC DNA]</scope>
    <source>
        <strain evidence="3">cv. B73</strain>
    </source>
</reference>
<feature type="compositionally biased region" description="Basic and acidic residues" evidence="1">
    <location>
        <begin position="112"/>
        <end position="131"/>
    </location>
</feature>
<reference evidence="2" key="2">
    <citation type="submission" date="2019-07" db="EMBL/GenBank/DDBJ databases">
        <authorList>
            <person name="Seetharam A."/>
            <person name="Woodhouse M."/>
            <person name="Cannon E."/>
        </authorList>
    </citation>
    <scope>NUCLEOTIDE SEQUENCE [LARGE SCALE GENOMIC DNA]</scope>
    <source>
        <strain evidence="2">cv. B73</strain>
    </source>
</reference>
<evidence type="ECO:0000313" key="3">
    <source>
        <dbReference type="Proteomes" id="UP000007305"/>
    </source>
</evidence>
<evidence type="ECO:0000256" key="1">
    <source>
        <dbReference type="SAM" id="MobiDB-lite"/>
    </source>
</evidence>
<dbReference type="Proteomes" id="UP000007305">
    <property type="component" value="Chromosome 7"/>
</dbReference>
<feature type="region of interest" description="Disordered" evidence="1">
    <location>
        <begin position="15"/>
        <end position="141"/>
    </location>
</feature>
<keyword evidence="3" id="KW-1185">Reference proteome</keyword>
<reference evidence="2" key="3">
    <citation type="submission" date="2021-05" db="UniProtKB">
        <authorList>
            <consortium name="EnsemblPlants"/>
        </authorList>
    </citation>
    <scope>IDENTIFICATION</scope>
    <source>
        <strain evidence="2">cv. B73</strain>
    </source>
</reference>